<dbReference type="InterPro" id="IPR036402">
    <property type="entry name" value="EF-Ts_dimer_sf"/>
</dbReference>
<proteinExistence type="inferred from homology"/>
<keyword evidence="3 5" id="KW-0648">Protein biosynthesis</keyword>
<evidence type="ECO:0000256" key="4">
    <source>
        <dbReference type="ARBA" id="ARBA00025453"/>
    </source>
</evidence>
<name>A0A4D6X3A0_9FLOR</name>
<accession>A0A4D6X3A0</accession>
<dbReference type="Gene3D" id="1.10.286.20">
    <property type="match status" value="1"/>
</dbReference>
<evidence type="ECO:0000256" key="6">
    <source>
        <dbReference type="HAMAP-Rule" id="MF_03135"/>
    </source>
</evidence>
<comment type="subcellular location">
    <subcellularLocation>
        <location evidence="5">Cytoplasm</location>
    </subcellularLocation>
    <subcellularLocation>
        <location evidence="6">Mitochondrion</location>
    </subcellularLocation>
</comment>
<dbReference type="HAMAP" id="MF_00050">
    <property type="entry name" value="EF_Ts"/>
    <property type="match status" value="1"/>
</dbReference>
<protein>
    <recommendedName>
        <fullName evidence="6">Elongation factor Ts, mitochondrial</fullName>
        <shortName evidence="6">EF-Ts</shortName>
        <shortName evidence="6">EF-TsMt</shortName>
    </recommendedName>
</protein>
<dbReference type="GO" id="GO:0005739">
    <property type="term" value="C:mitochondrion"/>
    <property type="evidence" value="ECO:0007669"/>
    <property type="project" value="UniProtKB-SubCell"/>
</dbReference>
<keyword evidence="2 5" id="KW-0251">Elongation factor</keyword>
<dbReference type="SUPFAM" id="SSF46934">
    <property type="entry name" value="UBA-like"/>
    <property type="match status" value="1"/>
</dbReference>
<dbReference type="Gene3D" id="3.30.479.20">
    <property type="entry name" value="Elongation factor Ts, dimerisation domain"/>
    <property type="match status" value="1"/>
</dbReference>
<dbReference type="PANTHER" id="PTHR11741:SF10">
    <property type="entry name" value="POLYPROTEIN OF EF-TS, CHLOROPLASTIC"/>
    <property type="match status" value="1"/>
</dbReference>
<comment type="similarity">
    <text evidence="1 5 7">Belongs to the EF-Ts family.</text>
</comment>
<evidence type="ECO:0000256" key="5">
    <source>
        <dbReference type="HAMAP-Rule" id="MF_00050"/>
    </source>
</evidence>
<organism evidence="9">
    <name type="scientific">Pterothamnion crispum</name>
    <dbReference type="NCBI Taxonomy" id="1550583"/>
    <lineage>
        <taxon>Eukaryota</taxon>
        <taxon>Rhodophyta</taxon>
        <taxon>Florideophyceae</taxon>
        <taxon>Rhodymeniophycidae</taxon>
        <taxon>Ceramiales</taxon>
        <taxon>Ceramiaceae</taxon>
        <taxon>Pterothamnion</taxon>
    </lineage>
</organism>
<dbReference type="InterPro" id="IPR001816">
    <property type="entry name" value="Transl_elong_EFTs/EF1B"/>
</dbReference>
<evidence type="ECO:0000256" key="2">
    <source>
        <dbReference type="ARBA" id="ARBA00022768"/>
    </source>
</evidence>
<comment type="function">
    <text evidence="4 5 7">Associates with the EF-Tu.GDP complex and induces the exchange of GDP to GTP. It remains bound to the aminoacyl-tRNA.EF-Tu.GTP complex up to the GTP hydrolysis stage on the ribosome.</text>
</comment>
<dbReference type="GO" id="GO:0003746">
    <property type="term" value="F:translation elongation factor activity"/>
    <property type="evidence" value="ECO:0007669"/>
    <property type="project" value="UniProtKB-UniRule"/>
</dbReference>
<dbReference type="GO" id="GO:0070125">
    <property type="term" value="P:mitochondrial translational elongation"/>
    <property type="evidence" value="ECO:0007669"/>
    <property type="project" value="TreeGrafter"/>
</dbReference>
<feature type="domain" description="Translation elongation factor EFTs/EF1B dimerisation" evidence="8">
    <location>
        <begin position="61"/>
        <end position="204"/>
    </location>
</feature>
<dbReference type="InterPro" id="IPR018101">
    <property type="entry name" value="Transl_elong_Ts_CS"/>
</dbReference>
<dbReference type="FunFam" id="1.10.8.10:FF:000001">
    <property type="entry name" value="Elongation factor Ts"/>
    <property type="match status" value="1"/>
</dbReference>
<dbReference type="PROSITE" id="PS01127">
    <property type="entry name" value="EF_TS_2"/>
    <property type="match status" value="1"/>
</dbReference>
<keyword evidence="9" id="KW-0934">Plastid</keyword>
<dbReference type="SUPFAM" id="SSF54713">
    <property type="entry name" value="Elongation factor Ts (EF-Ts), dimerisation domain"/>
    <property type="match status" value="1"/>
</dbReference>
<evidence type="ECO:0000256" key="1">
    <source>
        <dbReference type="ARBA" id="ARBA00005532"/>
    </source>
</evidence>
<dbReference type="InterPro" id="IPR014039">
    <property type="entry name" value="Transl_elong_EFTs/EF1B_dimer"/>
</dbReference>
<evidence type="ECO:0000313" key="9">
    <source>
        <dbReference type="EMBL" id="QCI08225.1"/>
    </source>
</evidence>
<evidence type="ECO:0000256" key="3">
    <source>
        <dbReference type="ARBA" id="ARBA00022917"/>
    </source>
</evidence>
<dbReference type="Gene3D" id="1.10.8.10">
    <property type="entry name" value="DNA helicase RuvA subunit, C-terminal domain"/>
    <property type="match status" value="1"/>
</dbReference>
<dbReference type="AlphaFoldDB" id="A0A4D6X3A0"/>
<keyword evidence="5" id="KW-0963">Cytoplasm</keyword>
<keyword evidence="6" id="KW-0496">Mitochondrion</keyword>
<evidence type="ECO:0000256" key="7">
    <source>
        <dbReference type="RuleBase" id="RU000642"/>
    </source>
</evidence>
<sequence length="224" mass="25264">MSEQISVKNTKELIKKVRVITGAGMTDCKKALKASNGDVNIAVDNLRKKGLASANKKNTRIATEGLIHSYIHAGSRIGVLIELNCETDFVARQVEFKELAKNIMMQLAACPDVQYISLDDIPQETINHEIDIEGSKEDLLNKPKDIKDKIVEGRINKRLKDLTLMNQPFIRNNDISIEELVKQHISLLGENIKVRRFERFILGQGLDKKSENFVDEVAKIIDLN</sequence>
<dbReference type="NCBIfam" id="TIGR00116">
    <property type="entry name" value="tsf"/>
    <property type="match status" value="1"/>
</dbReference>
<dbReference type="FunFam" id="1.10.286.20:FF:000001">
    <property type="entry name" value="Elongation factor Ts"/>
    <property type="match status" value="1"/>
</dbReference>
<evidence type="ECO:0000259" key="8">
    <source>
        <dbReference type="Pfam" id="PF00889"/>
    </source>
</evidence>
<dbReference type="Pfam" id="PF00889">
    <property type="entry name" value="EF_TS"/>
    <property type="match status" value="1"/>
</dbReference>
<dbReference type="InterPro" id="IPR009060">
    <property type="entry name" value="UBA-like_sf"/>
</dbReference>
<dbReference type="CDD" id="cd14275">
    <property type="entry name" value="UBA_EF-Ts"/>
    <property type="match status" value="1"/>
</dbReference>
<gene>
    <name evidence="9" type="primary">tsf</name>
</gene>
<dbReference type="PANTHER" id="PTHR11741">
    <property type="entry name" value="ELONGATION FACTOR TS"/>
    <property type="match status" value="1"/>
</dbReference>
<reference evidence="9" key="1">
    <citation type="journal article" date="2019" name="Mol. Phylogenet. Evol.">
        <title>Morphological evolution and classification of the red algal order Ceramiales inferred using plastid phylogenomics.</title>
        <authorList>
            <person name="Diaz-Tapia P."/>
            <person name="Pasella M.M."/>
            <person name="Verbruggen H."/>
            <person name="Maggs C.A."/>
        </authorList>
    </citation>
    <scope>NUCLEOTIDE SEQUENCE</scope>
    <source>
        <strain evidence="9">29588_4</strain>
    </source>
</reference>
<reference evidence="9" key="2">
    <citation type="submission" date="2019-04" db="EMBL/GenBank/DDBJ databases">
        <authorList>
            <person name="Pasella M."/>
        </authorList>
    </citation>
    <scope>NUCLEOTIDE SEQUENCE</scope>
    <source>
        <strain evidence="9">29588_4</strain>
    </source>
</reference>
<geneLocation type="plastid" evidence="9"/>
<dbReference type="EMBL" id="MK814722">
    <property type="protein sequence ID" value="QCI08225.1"/>
    <property type="molecule type" value="Genomic_DNA"/>
</dbReference>